<proteinExistence type="predicted"/>
<keyword evidence="6" id="KW-0479">Metal-binding</keyword>
<dbReference type="Pfam" id="PF03188">
    <property type="entry name" value="Cytochrom_B561"/>
    <property type="match status" value="1"/>
</dbReference>
<evidence type="ECO:0000259" key="12">
    <source>
        <dbReference type="PROSITE" id="PS50939"/>
    </source>
</evidence>
<dbReference type="PROSITE" id="PS50939">
    <property type="entry name" value="CYTOCHROME_B561"/>
    <property type="match status" value="1"/>
</dbReference>
<keyword evidence="14" id="KW-1185">Reference proteome</keyword>
<protein>
    <recommendedName>
        <fullName evidence="12">Cytochrome b561 domain-containing protein</fullName>
    </recommendedName>
</protein>
<dbReference type="EMBL" id="CATQJL010000001">
    <property type="protein sequence ID" value="CAJ0590045.1"/>
    <property type="molecule type" value="Genomic_DNA"/>
</dbReference>
<evidence type="ECO:0000256" key="7">
    <source>
        <dbReference type="ARBA" id="ARBA00022982"/>
    </source>
</evidence>
<keyword evidence="7" id="KW-0249">Electron transport</keyword>
<evidence type="ECO:0000256" key="6">
    <source>
        <dbReference type="ARBA" id="ARBA00022723"/>
    </source>
</evidence>
<evidence type="ECO:0000256" key="11">
    <source>
        <dbReference type="SAM" id="Phobius"/>
    </source>
</evidence>
<comment type="caution">
    <text evidence="13">The sequence shown here is derived from an EMBL/GenBank/DDBJ whole genome shotgun (WGS) entry which is preliminary data.</text>
</comment>
<dbReference type="PANTHER" id="PTHR10106:SF50">
    <property type="entry name" value="CYTOCHROME B561 DOMAIN-CONTAINING PROTEIN"/>
    <property type="match status" value="1"/>
</dbReference>
<evidence type="ECO:0000256" key="8">
    <source>
        <dbReference type="ARBA" id="ARBA00022989"/>
    </source>
</evidence>
<feature type="transmembrane region" description="Helical" evidence="11">
    <location>
        <begin position="60"/>
        <end position="78"/>
    </location>
</feature>
<dbReference type="InterPro" id="IPR006593">
    <property type="entry name" value="Cyt_b561/ferric_Rdtase_TM"/>
</dbReference>
<evidence type="ECO:0000256" key="5">
    <source>
        <dbReference type="ARBA" id="ARBA00022692"/>
    </source>
</evidence>
<dbReference type="InterPro" id="IPR043205">
    <property type="entry name" value="CYB561/CYBRD1-like"/>
</dbReference>
<organism evidence="13 14">
    <name type="scientific">Cylicocyclus nassatus</name>
    <name type="common">Nematode worm</name>
    <dbReference type="NCBI Taxonomy" id="53992"/>
    <lineage>
        <taxon>Eukaryota</taxon>
        <taxon>Metazoa</taxon>
        <taxon>Ecdysozoa</taxon>
        <taxon>Nematoda</taxon>
        <taxon>Chromadorea</taxon>
        <taxon>Rhabditida</taxon>
        <taxon>Rhabditina</taxon>
        <taxon>Rhabditomorpha</taxon>
        <taxon>Strongyloidea</taxon>
        <taxon>Strongylidae</taxon>
        <taxon>Cylicocyclus</taxon>
    </lineage>
</organism>
<evidence type="ECO:0000256" key="4">
    <source>
        <dbReference type="ARBA" id="ARBA00022617"/>
    </source>
</evidence>
<keyword evidence="5 11" id="KW-0812">Transmembrane</keyword>
<keyword evidence="4" id="KW-0349">Heme</keyword>
<gene>
    <name evidence="13" type="ORF">CYNAS_LOCUS2028</name>
</gene>
<keyword evidence="8 11" id="KW-1133">Transmembrane helix</keyword>
<evidence type="ECO:0000313" key="13">
    <source>
        <dbReference type="EMBL" id="CAJ0590045.1"/>
    </source>
</evidence>
<comment type="subcellular location">
    <subcellularLocation>
        <location evidence="2">Membrane</location>
        <topology evidence="2">Multi-pass membrane protein</topology>
    </subcellularLocation>
</comment>
<dbReference type="PANTHER" id="PTHR10106">
    <property type="entry name" value="CYTOCHROME B561-RELATED"/>
    <property type="match status" value="1"/>
</dbReference>
<dbReference type="CDD" id="cd08554">
    <property type="entry name" value="Cyt_b561"/>
    <property type="match status" value="1"/>
</dbReference>
<keyword evidence="10 11" id="KW-0472">Membrane</keyword>
<evidence type="ECO:0000256" key="10">
    <source>
        <dbReference type="ARBA" id="ARBA00023136"/>
    </source>
</evidence>
<evidence type="ECO:0000256" key="2">
    <source>
        <dbReference type="ARBA" id="ARBA00004141"/>
    </source>
</evidence>
<evidence type="ECO:0000256" key="3">
    <source>
        <dbReference type="ARBA" id="ARBA00022448"/>
    </source>
</evidence>
<dbReference type="SMART" id="SM00665">
    <property type="entry name" value="B561"/>
    <property type="match status" value="1"/>
</dbReference>
<evidence type="ECO:0000256" key="1">
    <source>
        <dbReference type="ARBA" id="ARBA00001970"/>
    </source>
</evidence>
<sequence length="242" mass="28396">MLAHLPDPRRYFYFDLILPINQLFGFIFMILSGYMLNTMGHGIRWPLDRNDEERNSTKEYYGGVNFHGMFMSTSLIFFQGEALLSYRLYRYEVKSISRYFHVLFHFLVVVLFSVALAVIIVHKGISNESHFKSVHSWIGIALMFMYFIHFGFGFISRAFRPLHRTVGFMLFSISYIQATIGFFRYVDSHGECPNDRDAPLVCGNYNFVFNFIVIFCTLYAVTVAVLVFPDIWHREKTIEEVD</sequence>
<evidence type="ECO:0000256" key="9">
    <source>
        <dbReference type="ARBA" id="ARBA00023004"/>
    </source>
</evidence>
<dbReference type="AlphaFoldDB" id="A0AA36DN01"/>
<feature type="transmembrane region" description="Helical" evidence="11">
    <location>
        <begin position="134"/>
        <end position="155"/>
    </location>
</feature>
<comment type="cofactor">
    <cofactor evidence="1">
        <name>heme b</name>
        <dbReference type="ChEBI" id="CHEBI:60344"/>
    </cofactor>
</comment>
<feature type="transmembrane region" description="Helical" evidence="11">
    <location>
        <begin position="12"/>
        <end position="36"/>
    </location>
</feature>
<reference evidence="13" key="1">
    <citation type="submission" date="2023-07" db="EMBL/GenBank/DDBJ databases">
        <authorList>
            <consortium name="CYATHOMIX"/>
        </authorList>
    </citation>
    <scope>NUCLEOTIDE SEQUENCE</scope>
    <source>
        <strain evidence="13">N/A</strain>
    </source>
</reference>
<keyword evidence="9" id="KW-0408">Iron</keyword>
<feature type="transmembrane region" description="Helical" evidence="11">
    <location>
        <begin position="99"/>
        <end position="122"/>
    </location>
</feature>
<accession>A0AA36DN01</accession>
<dbReference type="GO" id="GO:0016491">
    <property type="term" value="F:oxidoreductase activity"/>
    <property type="evidence" value="ECO:0007669"/>
    <property type="project" value="InterPro"/>
</dbReference>
<keyword evidence="3" id="KW-0813">Transport</keyword>
<dbReference type="GO" id="GO:0016020">
    <property type="term" value="C:membrane"/>
    <property type="evidence" value="ECO:0007669"/>
    <property type="project" value="UniProtKB-SubCell"/>
</dbReference>
<dbReference type="GO" id="GO:0046872">
    <property type="term" value="F:metal ion binding"/>
    <property type="evidence" value="ECO:0007669"/>
    <property type="project" value="UniProtKB-KW"/>
</dbReference>
<dbReference type="Gene3D" id="1.20.120.1770">
    <property type="match status" value="1"/>
</dbReference>
<feature type="transmembrane region" description="Helical" evidence="11">
    <location>
        <begin position="206"/>
        <end position="228"/>
    </location>
</feature>
<feature type="transmembrane region" description="Helical" evidence="11">
    <location>
        <begin position="167"/>
        <end position="186"/>
    </location>
</feature>
<evidence type="ECO:0000313" key="14">
    <source>
        <dbReference type="Proteomes" id="UP001176961"/>
    </source>
</evidence>
<dbReference type="Proteomes" id="UP001176961">
    <property type="component" value="Unassembled WGS sequence"/>
</dbReference>
<feature type="domain" description="Cytochrome b561" evidence="12">
    <location>
        <begin position="20"/>
        <end position="232"/>
    </location>
</feature>
<name>A0AA36DN01_CYLNA</name>